<evidence type="ECO:0000313" key="3">
    <source>
        <dbReference type="Proteomes" id="UP000289954"/>
    </source>
</evidence>
<gene>
    <name evidence="2" type="ORF">CBZ_16770</name>
</gene>
<feature type="region of interest" description="Disordered" evidence="1">
    <location>
        <begin position="479"/>
        <end position="515"/>
    </location>
</feature>
<keyword evidence="3" id="KW-1185">Reference proteome</keyword>
<accession>A0A402DR88</accession>
<evidence type="ECO:0000256" key="1">
    <source>
        <dbReference type="SAM" id="MobiDB-lite"/>
    </source>
</evidence>
<dbReference type="AlphaFoldDB" id="A0A402DR88"/>
<reference evidence="2 3" key="1">
    <citation type="submission" date="2019-01" db="EMBL/GenBank/DDBJ databases">
        <title>Draft genome sequence of Cellulomonas takizawaensis strain TKZ-21.</title>
        <authorList>
            <person name="Yamamura H."/>
            <person name="Hayashi T."/>
            <person name="Hamada M."/>
            <person name="Serisawa Y."/>
            <person name="Matsuyama K."/>
            <person name="Nakagawa Y."/>
            <person name="Otoguro M."/>
            <person name="Yanagida F."/>
            <person name="Hayakawa M."/>
        </authorList>
    </citation>
    <scope>NUCLEOTIDE SEQUENCE [LARGE SCALE GENOMIC DNA]</scope>
    <source>
        <strain evidence="2 3">NBRC12680</strain>
    </source>
</reference>
<comment type="caution">
    <text evidence="2">The sequence shown here is derived from an EMBL/GenBank/DDBJ whole genome shotgun (WGS) entry which is preliminary data.</text>
</comment>
<evidence type="ECO:0000313" key="2">
    <source>
        <dbReference type="EMBL" id="GCE76621.1"/>
    </source>
</evidence>
<dbReference type="EMBL" id="BIMR01000112">
    <property type="protein sequence ID" value="GCE76621.1"/>
    <property type="molecule type" value="Genomic_DNA"/>
</dbReference>
<name>A0A402DR88_9CELL</name>
<dbReference type="Proteomes" id="UP000289954">
    <property type="component" value="Unassembled WGS sequence"/>
</dbReference>
<sequence>MPPAGIAAAQRLVGNRAVTHLLSGLARPSSVPAPVQRTIEDKKKQPVTWANLQAMSTVTSAPRCVQLVIQFWSQTPNPATPVVFTSQKALVTDARAAVADMPAAFAAWLDHDTIKEFRVSLKRLTLTPSATFATALQDRERDLLQAWTTALGPTPSLPAAQHDAKYSTPADLSTRPAAATGRDDGAWHSVSSNLPGVSGKSTGSVNHALAEEAIANRGLRQHDDGTAGQVCATCGHVTDATQFEVDHQQAFSEIRENLLMLARAMALNATLYTDIQKTTPSFARFFQTTGTPGSFGCEVVLTAEAVHVYSNDIGNLMRICRRCNGAWGKSDMDMFAWFRSSPYFGQPFIDANAPPPGPTTIITRTKTGGGWGQAARDWFATHHLPALQQQFVLDAARRFLHKQLTKQSRTGVKALGETDPVKKAALEQKADSLTGRNAAFLGGISADQRYFSGELTGEPTPFAPGSPGIWEQEHEQVATKREKRKKHEATAATTPYQDGYGHGSTNATSSEATHSGDPATLAAYRQGYADGRADYLARFAEGVRLALGVADPATLPALATTVTDPATGDGVRETTLNRIHAVTLGRTAGAARTPPDTSSIPRGTPSTAVLLDDYLQGYTAGMTGAVAPTGSGSTTS</sequence>
<organism evidence="2 3">
    <name type="scientific">Cellulomonas biazotea</name>
    <dbReference type="NCBI Taxonomy" id="1709"/>
    <lineage>
        <taxon>Bacteria</taxon>
        <taxon>Bacillati</taxon>
        <taxon>Actinomycetota</taxon>
        <taxon>Actinomycetes</taxon>
        <taxon>Micrococcales</taxon>
        <taxon>Cellulomonadaceae</taxon>
        <taxon>Cellulomonas</taxon>
    </lineage>
</organism>
<proteinExistence type="predicted"/>
<protein>
    <submittedName>
        <fullName evidence="2">Uncharacterized protein</fullName>
    </submittedName>
</protein>
<feature type="compositionally biased region" description="Polar residues" evidence="1">
    <location>
        <begin position="503"/>
        <end position="513"/>
    </location>
</feature>